<comment type="caution">
    <text evidence="2">The sequence shown here is derived from an EMBL/GenBank/DDBJ whole genome shotgun (WGS) entry which is preliminary data.</text>
</comment>
<dbReference type="EMBL" id="SNRW01023598">
    <property type="protein sequence ID" value="KAA6362888.1"/>
    <property type="molecule type" value="Genomic_DNA"/>
</dbReference>
<dbReference type="PANTHER" id="PTHR31600">
    <property type="entry name" value="TINY MACROCYSTS PROTEIN B-RELATED"/>
    <property type="match status" value="1"/>
</dbReference>
<feature type="non-terminal residue" evidence="2">
    <location>
        <position position="1"/>
    </location>
</feature>
<accession>A0A5J4TXR2</accession>
<gene>
    <name evidence="2" type="ORF">EZS28_041585</name>
</gene>
<feature type="transmembrane region" description="Helical" evidence="1">
    <location>
        <begin position="93"/>
        <end position="114"/>
    </location>
</feature>
<reference evidence="2 3" key="1">
    <citation type="submission" date="2019-03" db="EMBL/GenBank/DDBJ databases">
        <title>Single cell metagenomics reveals metabolic interactions within the superorganism composed of flagellate Streblomastix strix and complex community of Bacteroidetes bacteria on its surface.</title>
        <authorList>
            <person name="Treitli S.C."/>
            <person name="Kolisko M."/>
            <person name="Husnik F."/>
            <person name="Keeling P."/>
            <person name="Hampl V."/>
        </authorList>
    </citation>
    <scope>NUCLEOTIDE SEQUENCE [LARGE SCALE GENOMIC DNA]</scope>
    <source>
        <strain evidence="2">ST1C</strain>
    </source>
</reference>
<dbReference type="Proteomes" id="UP000324800">
    <property type="component" value="Unassembled WGS sequence"/>
</dbReference>
<evidence type="ECO:0000256" key="1">
    <source>
        <dbReference type="SAM" id="Phobius"/>
    </source>
</evidence>
<dbReference type="InterPro" id="IPR052994">
    <property type="entry name" value="Tiny_macrocysts_regulators"/>
</dbReference>
<keyword evidence="1" id="KW-1133">Transmembrane helix</keyword>
<name>A0A5J4TXR2_9EUKA</name>
<feature type="transmembrane region" description="Helical" evidence="1">
    <location>
        <begin position="36"/>
        <end position="58"/>
    </location>
</feature>
<protein>
    <submittedName>
        <fullName evidence="2">Uncharacterized protein</fullName>
    </submittedName>
</protein>
<proteinExistence type="predicted"/>
<organism evidence="2 3">
    <name type="scientific">Streblomastix strix</name>
    <dbReference type="NCBI Taxonomy" id="222440"/>
    <lineage>
        <taxon>Eukaryota</taxon>
        <taxon>Metamonada</taxon>
        <taxon>Preaxostyla</taxon>
        <taxon>Oxymonadida</taxon>
        <taxon>Streblomastigidae</taxon>
        <taxon>Streblomastix</taxon>
    </lineage>
</organism>
<feature type="transmembrane region" description="Helical" evidence="1">
    <location>
        <begin position="154"/>
        <end position="174"/>
    </location>
</feature>
<dbReference type="PANTHER" id="PTHR31600:SF2">
    <property type="entry name" value="GAMETE ENRICHED GENE 10 PROTEIN-RELATED"/>
    <property type="match status" value="1"/>
</dbReference>
<dbReference type="AlphaFoldDB" id="A0A5J4TXR2"/>
<keyword evidence="1" id="KW-0472">Membrane</keyword>
<evidence type="ECO:0000313" key="3">
    <source>
        <dbReference type="Proteomes" id="UP000324800"/>
    </source>
</evidence>
<sequence length="228" mass="25910">YLALGFVVIIIAVTSYQIVCAVLFRQIVASQPWVIALLRITVDILTKILYIPIITNFITTFDCYFDEDTHNYWRPAPTIQCLSGDILQIASTFVSILFLIILFTYTIIVNLFIFPHNPRHGGLFSSRSGVITTFEFIILFGNVFAVRLLFSWPFWRGIVTVGSSLCIVFVHFIYQPYYNMTSNFLVCIAWTLFGSIRLCAEIGYAIELSSHSQVPQKGVFGRCSLQSN</sequence>
<evidence type="ECO:0000313" key="2">
    <source>
        <dbReference type="EMBL" id="KAA6362888.1"/>
    </source>
</evidence>
<feature type="transmembrane region" description="Helical" evidence="1">
    <location>
        <begin position="6"/>
        <end position="24"/>
    </location>
</feature>
<keyword evidence="1" id="KW-0812">Transmembrane</keyword>
<feature type="transmembrane region" description="Helical" evidence="1">
    <location>
        <begin position="126"/>
        <end position="148"/>
    </location>
</feature>